<accession>A0A7Z0I018</accession>
<dbReference type="PANTHER" id="PTHR43190">
    <property type="entry name" value="N-ACETYL-D-GLUCOSAMINE KINASE"/>
    <property type="match status" value="1"/>
</dbReference>
<dbReference type="AlphaFoldDB" id="A0A7Z0I018"/>
<keyword evidence="3" id="KW-1185">Reference proteome</keyword>
<gene>
    <name evidence="2" type="ORF">HUK65_10660</name>
</gene>
<dbReference type="InterPro" id="IPR043129">
    <property type="entry name" value="ATPase_NBD"/>
</dbReference>
<comment type="caution">
    <text evidence="2">The sequence shown here is derived from an EMBL/GenBank/DDBJ whole genome shotgun (WGS) entry which is preliminary data.</text>
</comment>
<protein>
    <submittedName>
        <fullName evidence="2">ATPase</fullName>
    </submittedName>
</protein>
<dbReference type="SUPFAM" id="SSF53067">
    <property type="entry name" value="Actin-like ATPase domain"/>
    <property type="match status" value="2"/>
</dbReference>
<dbReference type="CDD" id="cd24082">
    <property type="entry name" value="ASKHA_NBD_GspK-like"/>
    <property type="match status" value="1"/>
</dbReference>
<dbReference type="PANTHER" id="PTHR43190:SF3">
    <property type="entry name" value="N-ACETYL-D-GLUCOSAMINE KINASE"/>
    <property type="match status" value="1"/>
</dbReference>
<evidence type="ECO:0000313" key="3">
    <source>
        <dbReference type="Proteomes" id="UP000529417"/>
    </source>
</evidence>
<dbReference type="Pfam" id="PF01869">
    <property type="entry name" value="BcrAD_BadFG"/>
    <property type="match status" value="1"/>
</dbReference>
<dbReference type="InterPro" id="IPR052519">
    <property type="entry name" value="Euk-type_GlcNAc_Kinase"/>
</dbReference>
<reference evidence="2 3" key="1">
    <citation type="journal article" date="2000" name="Arch. Microbiol.">
        <title>Rhodobaca bogoriensis gen. nov. and sp. nov., an alkaliphilic purple nonsulfur bacterium from African Rift Valley soda lakes.</title>
        <authorList>
            <person name="Milford A.D."/>
            <person name="Achenbach L.A."/>
            <person name="Jung D.O."/>
            <person name="Madigan M.T."/>
        </authorList>
    </citation>
    <scope>NUCLEOTIDE SEQUENCE [LARGE SCALE GENOMIC DNA]</scope>
    <source>
        <strain evidence="2 3">2376</strain>
    </source>
</reference>
<dbReference type="Gene3D" id="3.30.420.40">
    <property type="match status" value="2"/>
</dbReference>
<evidence type="ECO:0000259" key="1">
    <source>
        <dbReference type="Pfam" id="PF01869"/>
    </source>
</evidence>
<feature type="domain" description="ATPase BadF/BadG/BcrA/BcrD type" evidence="1">
    <location>
        <begin position="5"/>
        <end position="239"/>
    </location>
</feature>
<name>A0A7Z0I018_9RHOB</name>
<dbReference type="Proteomes" id="UP000529417">
    <property type="component" value="Unassembled WGS sequence"/>
</dbReference>
<dbReference type="InterPro" id="IPR002731">
    <property type="entry name" value="ATPase_BadF"/>
</dbReference>
<evidence type="ECO:0000313" key="2">
    <source>
        <dbReference type="EMBL" id="NYS25455.1"/>
    </source>
</evidence>
<proteinExistence type="predicted"/>
<dbReference type="EMBL" id="JACBXS010000019">
    <property type="protein sequence ID" value="NYS25455.1"/>
    <property type="molecule type" value="Genomic_DNA"/>
</dbReference>
<dbReference type="RefSeq" id="WP_179906153.1">
    <property type="nucleotide sequence ID" value="NZ_JACBXS010000019.1"/>
</dbReference>
<sequence>MRFFIGLDGGGSGSRAQAALADGARTAVLHGGPANVHSDPERALANIRELLERCLQAVADLAPQARRDGAVVVLGLAGASESNAAPMLRAALPWPELQVTGDLDITLAGALQGRAGIVAALGTGSVLARLREGQVQRIGGHGFVLGDEASGAWLGRQALSLALHMHDGLAPQGALGAQLWARFGTVTALLAFARDARPADFATLAPMVLAQDRGGCPQARAILDAACAYLQRAITLLQTGAPALPVVGCGGLGPVLLDRLGASVMPGLTRAEPLGSALDGALWLARSMPHTPNGQKP</sequence>
<organism evidence="2 3">
    <name type="scientific">Rhabdonatronobacter sediminivivens</name>
    <dbReference type="NCBI Taxonomy" id="2743469"/>
    <lineage>
        <taxon>Bacteria</taxon>
        <taxon>Pseudomonadati</taxon>
        <taxon>Pseudomonadota</taxon>
        <taxon>Alphaproteobacteria</taxon>
        <taxon>Rhodobacterales</taxon>
        <taxon>Paracoccaceae</taxon>
        <taxon>Rhabdonatronobacter</taxon>
    </lineage>
</organism>